<keyword evidence="1" id="KW-1133">Transmembrane helix</keyword>
<dbReference type="KEGG" id="mrob:HH214_10075"/>
<evidence type="ECO:0000313" key="2">
    <source>
        <dbReference type="EMBL" id="QJD96188.1"/>
    </source>
</evidence>
<dbReference type="EMBL" id="CP051682">
    <property type="protein sequence ID" value="QJD96188.1"/>
    <property type="molecule type" value="Genomic_DNA"/>
</dbReference>
<feature type="transmembrane region" description="Helical" evidence="1">
    <location>
        <begin position="12"/>
        <end position="32"/>
    </location>
</feature>
<evidence type="ECO:0008006" key="5">
    <source>
        <dbReference type="Google" id="ProtNLM"/>
    </source>
</evidence>
<keyword evidence="1" id="KW-0472">Membrane</keyword>
<dbReference type="Proteomes" id="UP000503278">
    <property type="component" value="Chromosome"/>
</dbReference>
<name>A0A7L5E107_9SPHI</name>
<dbReference type="AlphaFoldDB" id="A0A7L5E107"/>
<dbReference type="EMBL" id="CP051682">
    <property type="protein sequence ID" value="QJD96248.1"/>
    <property type="molecule type" value="Genomic_DNA"/>
</dbReference>
<organism evidence="2 4">
    <name type="scientific">Mucilaginibacter robiniae</name>
    <dbReference type="NCBI Taxonomy" id="2728022"/>
    <lineage>
        <taxon>Bacteria</taxon>
        <taxon>Pseudomonadati</taxon>
        <taxon>Bacteroidota</taxon>
        <taxon>Sphingobacteriia</taxon>
        <taxon>Sphingobacteriales</taxon>
        <taxon>Sphingobacteriaceae</taxon>
        <taxon>Mucilaginibacter</taxon>
    </lineage>
</organism>
<protein>
    <recommendedName>
        <fullName evidence="5">YtxH domain-containing protein</fullName>
    </recommendedName>
</protein>
<keyword evidence="4" id="KW-1185">Reference proteome</keyword>
<sequence>MKNPFEKEDHTVLISSIAIGALVAGGLAYLYLTENGRKSREAIGHKIKDEAKDLASGVISGKTGIGKDKVKKVADFVAE</sequence>
<evidence type="ECO:0000313" key="3">
    <source>
        <dbReference type="EMBL" id="QJD96248.1"/>
    </source>
</evidence>
<gene>
    <name evidence="2" type="ORF">HH214_10075</name>
    <name evidence="3" type="ORF">HH214_10415</name>
</gene>
<evidence type="ECO:0000256" key="1">
    <source>
        <dbReference type="SAM" id="Phobius"/>
    </source>
</evidence>
<dbReference type="RefSeq" id="WP_169607340.1">
    <property type="nucleotide sequence ID" value="NZ_CP051682.1"/>
</dbReference>
<proteinExistence type="predicted"/>
<keyword evidence="1" id="KW-0812">Transmembrane</keyword>
<accession>A0A7L5E107</accession>
<reference evidence="2 4" key="1">
    <citation type="submission" date="2020-04" db="EMBL/GenBank/DDBJ databases">
        <title>Genome sequencing of novel species.</title>
        <authorList>
            <person name="Heo J."/>
            <person name="Kim S.-J."/>
            <person name="Kim J.-S."/>
            <person name="Hong S.-B."/>
            <person name="Kwon S.-W."/>
        </authorList>
    </citation>
    <scope>NUCLEOTIDE SEQUENCE [LARGE SCALE GENOMIC DNA]</scope>
    <source>
        <strain evidence="2 4">F39-2</strain>
    </source>
</reference>
<dbReference type="KEGG" id="mrob:HH214_10415"/>
<evidence type="ECO:0000313" key="4">
    <source>
        <dbReference type="Proteomes" id="UP000503278"/>
    </source>
</evidence>